<evidence type="ECO:0000313" key="1">
    <source>
        <dbReference type="EMBL" id="KFB40260.1"/>
    </source>
</evidence>
<reference evidence="2" key="2">
    <citation type="submission" date="2020-05" db="UniProtKB">
        <authorList>
            <consortium name="EnsemblMetazoa"/>
        </authorList>
    </citation>
    <scope>IDENTIFICATION</scope>
</reference>
<dbReference type="EMBL" id="KE525005">
    <property type="protein sequence ID" value="KFB40260.1"/>
    <property type="molecule type" value="Genomic_DNA"/>
</dbReference>
<reference evidence="1 3" key="1">
    <citation type="journal article" date="2014" name="BMC Genomics">
        <title>Genome sequence of Anopheles sinensis provides insight into genetics basis of mosquito competence for malaria parasites.</title>
        <authorList>
            <person name="Zhou D."/>
            <person name="Zhang D."/>
            <person name="Ding G."/>
            <person name="Shi L."/>
            <person name="Hou Q."/>
            <person name="Ye Y."/>
            <person name="Xu Y."/>
            <person name="Zhou H."/>
            <person name="Xiong C."/>
            <person name="Li S."/>
            <person name="Yu J."/>
            <person name="Hong S."/>
            <person name="Yu X."/>
            <person name="Zou P."/>
            <person name="Chen C."/>
            <person name="Chang X."/>
            <person name="Wang W."/>
            <person name="Lv Y."/>
            <person name="Sun Y."/>
            <person name="Ma L."/>
            <person name="Shen B."/>
            <person name="Zhu C."/>
        </authorList>
    </citation>
    <scope>NUCLEOTIDE SEQUENCE [LARGE SCALE GENOMIC DNA]</scope>
</reference>
<dbReference type="VEuPathDB" id="VectorBase:ASIC007732"/>
<sequence>MIEIERQNVIGVTGVGEARVGWWSGGGAKIFEMMTPGLDEERTAKEVNDGKMVKLSSNVAVEFVLALR</sequence>
<gene>
    <name evidence="1" type="ORF">ZHAS_00007732</name>
</gene>
<proteinExistence type="predicted"/>
<dbReference type="Proteomes" id="UP000030765">
    <property type="component" value="Unassembled WGS sequence"/>
</dbReference>
<organism evidence="1">
    <name type="scientific">Anopheles sinensis</name>
    <name type="common">Mosquito</name>
    <dbReference type="NCBI Taxonomy" id="74873"/>
    <lineage>
        <taxon>Eukaryota</taxon>
        <taxon>Metazoa</taxon>
        <taxon>Ecdysozoa</taxon>
        <taxon>Arthropoda</taxon>
        <taxon>Hexapoda</taxon>
        <taxon>Insecta</taxon>
        <taxon>Pterygota</taxon>
        <taxon>Neoptera</taxon>
        <taxon>Endopterygota</taxon>
        <taxon>Diptera</taxon>
        <taxon>Nematocera</taxon>
        <taxon>Culicoidea</taxon>
        <taxon>Culicidae</taxon>
        <taxon>Anophelinae</taxon>
        <taxon>Anopheles</taxon>
    </lineage>
</organism>
<accession>A0A084VQL6</accession>
<dbReference type="EMBL" id="ATLV01015269">
    <property type="status" value="NOT_ANNOTATED_CDS"/>
    <property type="molecule type" value="Genomic_DNA"/>
</dbReference>
<keyword evidence="3" id="KW-1185">Reference proteome</keyword>
<evidence type="ECO:0000313" key="3">
    <source>
        <dbReference type="Proteomes" id="UP000030765"/>
    </source>
</evidence>
<name>A0A084VQL6_ANOSI</name>
<dbReference type="EnsemblMetazoa" id="ASIC007732-RA">
    <property type="protein sequence ID" value="ASIC007732-PA"/>
    <property type="gene ID" value="ASIC007732"/>
</dbReference>
<evidence type="ECO:0000313" key="2">
    <source>
        <dbReference type="EnsemblMetazoa" id="ASIC007732-PA"/>
    </source>
</evidence>
<dbReference type="AlphaFoldDB" id="A0A084VQL6"/>
<protein>
    <submittedName>
        <fullName evidence="1 2">Uncharacterized protein</fullName>
    </submittedName>
</protein>